<dbReference type="EMBL" id="VSRR010003813">
    <property type="protein sequence ID" value="MPC37550.1"/>
    <property type="molecule type" value="Genomic_DNA"/>
</dbReference>
<evidence type="ECO:0000313" key="2">
    <source>
        <dbReference type="Proteomes" id="UP000324222"/>
    </source>
</evidence>
<organism evidence="1 2">
    <name type="scientific">Portunus trituberculatus</name>
    <name type="common">Swimming crab</name>
    <name type="synonym">Neptunus trituberculatus</name>
    <dbReference type="NCBI Taxonomy" id="210409"/>
    <lineage>
        <taxon>Eukaryota</taxon>
        <taxon>Metazoa</taxon>
        <taxon>Ecdysozoa</taxon>
        <taxon>Arthropoda</taxon>
        <taxon>Crustacea</taxon>
        <taxon>Multicrustacea</taxon>
        <taxon>Malacostraca</taxon>
        <taxon>Eumalacostraca</taxon>
        <taxon>Eucarida</taxon>
        <taxon>Decapoda</taxon>
        <taxon>Pleocyemata</taxon>
        <taxon>Brachyura</taxon>
        <taxon>Eubrachyura</taxon>
        <taxon>Portunoidea</taxon>
        <taxon>Portunidae</taxon>
        <taxon>Portuninae</taxon>
        <taxon>Portunus</taxon>
    </lineage>
</organism>
<reference evidence="1 2" key="1">
    <citation type="submission" date="2019-05" db="EMBL/GenBank/DDBJ databases">
        <title>Another draft genome of Portunus trituberculatus and its Hox gene families provides insights of decapod evolution.</title>
        <authorList>
            <person name="Jeong J.-H."/>
            <person name="Song I."/>
            <person name="Kim S."/>
            <person name="Choi T."/>
            <person name="Kim D."/>
            <person name="Ryu S."/>
            <person name="Kim W."/>
        </authorList>
    </citation>
    <scope>NUCLEOTIDE SEQUENCE [LARGE SCALE GENOMIC DNA]</scope>
    <source>
        <tissue evidence="1">Muscle</tissue>
    </source>
</reference>
<gene>
    <name evidence="1" type="ORF">E2C01_031036</name>
</gene>
<proteinExistence type="predicted"/>
<dbReference type="AlphaFoldDB" id="A0A5B7ES03"/>
<evidence type="ECO:0000313" key="1">
    <source>
        <dbReference type="EMBL" id="MPC37550.1"/>
    </source>
</evidence>
<accession>A0A5B7ES03</accession>
<keyword evidence="2" id="KW-1185">Reference proteome</keyword>
<comment type="caution">
    <text evidence="1">The sequence shown here is derived from an EMBL/GenBank/DDBJ whole genome shotgun (WGS) entry which is preliminary data.</text>
</comment>
<name>A0A5B7ES03_PORTR</name>
<dbReference type="Proteomes" id="UP000324222">
    <property type="component" value="Unassembled WGS sequence"/>
</dbReference>
<sequence length="83" mass="8809">MASSFAQTRTKIVQAVTVLKLATRTVLVKSVNIKTESYQAAHLVSLHYGHKRFKNSASLTSRLPPAATSSLALGIATAARSSP</sequence>
<protein>
    <submittedName>
        <fullName evidence="1">Uncharacterized protein</fullName>
    </submittedName>
</protein>